<sequence>MDIRRKSVEMLANALRSGSTSDEELLQNAEDLACGIEEKLYEVHQGTGEKYKAALRSHVFNLRDKKNPGLRQNVLAGEIPPEQFAEMTADEMASEELKEMRHKLVKETIEEHKLSIDEGTPSDMFRCEKCGGRNCSYSEGTQIVRSSDEASTTYIYCRDCGDHRKSEEGMCS</sequence>
<proteinExistence type="predicted"/>
<dbReference type="PIRSF" id="PIRSF006704">
    <property type="entry name" value="TF_IIS"/>
    <property type="match status" value="1"/>
</dbReference>
<dbReference type="InterPro" id="IPR001222">
    <property type="entry name" value="Znf_TFIIS"/>
</dbReference>
<accession>A0AAD4RC95</accession>
<dbReference type="Proteomes" id="UP001201812">
    <property type="component" value="Unassembled WGS sequence"/>
</dbReference>
<dbReference type="Pfam" id="PF07500">
    <property type="entry name" value="TFIIS_M"/>
    <property type="match status" value="1"/>
</dbReference>
<evidence type="ECO:0000256" key="2">
    <source>
        <dbReference type="ARBA" id="ARBA00022771"/>
    </source>
</evidence>
<dbReference type="SUPFAM" id="SSF57783">
    <property type="entry name" value="Zinc beta-ribbon"/>
    <property type="match status" value="1"/>
</dbReference>
<keyword evidence="3" id="KW-0862">Zinc</keyword>
<dbReference type="GO" id="GO:0006351">
    <property type="term" value="P:DNA-templated transcription"/>
    <property type="evidence" value="ECO:0007669"/>
    <property type="project" value="InterPro"/>
</dbReference>
<organism evidence="8 9">
    <name type="scientific">Ditylenchus destructor</name>
    <dbReference type="NCBI Taxonomy" id="166010"/>
    <lineage>
        <taxon>Eukaryota</taxon>
        <taxon>Metazoa</taxon>
        <taxon>Ecdysozoa</taxon>
        <taxon>Nematoda</taxon>
        <taxon>Chromadorea</taxon>
        <taxon>Rhabditida</taxon>
        <taxon>Tylenchina</taxon>
        <taxon>Tylenchomorpha</taxon>
        <taxon>Sphaerularioidea</taxon>
        <taxon>Anguinidae</taxon>
        <taxon>Anguininae</taxon>
        <taxon>Ditylenchus</taxon>
    </lineage>
</organism>
<keyword evidence="9" id="KW-1185">Reference proteome</keyword>
<dbReference type="InterPro" id="IPR036575">
    <property type="entry name" value="TFIIS_cen_dom_sf"/>
</dbReference>
<dbReference type="SUPFAM" id="SSF46942">
    <property type="entry name" value="Elongation factor TFIIS domain 2"/>
    <property type="match status" value="1"/>
</dbReference>
<dbReference type="SMART" id="SM00440">
    <property type="entry name" value="ZnF_C2C2"/>
    <property type="match status" value="1"/>
</dbReference>
<evidence type="ECO:0000259" key="7">
    <source>
        <dbReference type="PROSITE" id="PS51321"/>
    </source>
</evidence>
<dbReference type="PROSITE" id="PS51321">
    <property type="entry name" value="TFIIS_CENTRAL"/>
    <property type="match status" value="1"/>
</dbReference>
<evidence type="ECO:0000313" key="9">
    <source>
        <dbReference type="Proteomes" id="UP001201812"/>
    </source>
</evidence>
<dbReference type="GO" id="GO:0003676">
    <property type="term" value="F:nucleic acid binding"/>
    <property type="evidence" value="ECO:0007669"/>
    <property type="project" value="InterPro"/>
</dbReference>
<keyword evidence="1" id="KW-0479">Metal-binding</keyword>
<keyword evidence="4" id="KW-0539">Nucleus</keyword>
<dbReference type="EMBL" id="JAKKPZ010000002">
    <property type="protein sequence ID" value="KAI1725807.1"/>
    <property type="molecule type" value="Genomic_DNA"/>
</dbReference>
<dbReference type="GO" id="GO:0008270">
    <property type="term" value="F:zinc ion binding"/>
    <property type="evidence" value="ECO:0007669"/>
    <property type="project" value="UniProtKB-KW"/>
</dbReference>
<protein>
    <submittedName>
        <fullName evidence="8">Transcription factor s-II (TFIIS), central domain-containing protein</fullName>
    </submittedName>
</protein>
<dbReference type="Pfam" id="PF01096">
    <property type="entry name" value="Zn_ribbon_TFIIS"/>
    <property type="match status" value="1"/>
</dbReference>
<dbReference type="GO" id="GO:0005634">
    <property type="term" value="C:nucleus"/>
    <property type="evidence" value="ECO:0007669"/>
    <property type="project" value="TreeGrafter"/>
</dbReference>
<gene>
    <name evidence="8" type="ORF">DdX_02487</name>
</gene>
<feature type="domain" description="TFIIS central" evidence="7">
    <location>
        <begin position="3"/>
        <end position="120"/>
    </location>
</feature>
<reference evidence="8" key="1">
    <citation type="submission" date="2022-01" db="EMBL/GenBank/DDBJ databases">
        <title>Genome Sequence Resource for Two Populations of Ditylenchus destructor, the Migratory Endoparasitic Phytonematode.</title>
        <authorList>
            <person name="Zhang H."/>
            <person name="Lin R."/>
            <person name="Xie B."/>
        </authorList>
    </citation>
    <scope>NUCLEOTIDE SEQUENCE</scope>
    <source>
        <strain evidence="8">BazhouSP</strain>
    </source>
</reference>
<evidence type="ECO:0000256" key="5">
    <source>
        <dbReference type="PROSITE-ProRule" id="PRU00472"/>
    </source>
</evidence>
<dbReference type="InterPro" id="IPR035100">
    <property type="entry name" value="TF_IIS-typ"/>
</dbReference>
<comment type="caution">
    <text evidence="8">The sequence shown here is derived from an EMBL/GenBank/DDBJ whole genome shotgun (WGS) entry which is preliminary data.</text>
</comment>
<name>A0AAD4RC95_9BILA</name>
<dbReference type="Gene3D" id="1.10.472.30">
    <property type="entry name" value="Transcription elongation factor S-II, central domain"/>
    <property type="match status" value="1"/>
</dbReference>
<feature type="domain" description="TFIIS-type" evidence="6">
    <location>
        <begin position="123"/>
        <end position="166"/>
    </location>
</feature>
<evidence type="ECO:0000256" key="3">
    <source>
        <dbReference type="ARBA" id="ARBA00022833"/>
    </source>
</evidence>
<evidence type="ECO:0000256" key="1">
    <source>
        <dbReference type="ARBA" id="ARBA00022723"/>
    </source>
</evidence>
<evidence type="ECO:0000313" key="8">
    <source>
        <dbReference type="EMBL" id="KAI1725807.1"/>
    </source>
</evidence>
<evidence type="ECO:0000256" key="4">
    <source>
        <dbReference type="ARBA" id="ARBA00023242"/>
    </source>
</evidence>
<dbReference type="PANTHER" id="PTHR11477">
    <property type="entry name" value="TRANSCRIPTION FACTOR S-II ZINC FINGER DOMAIN-CONTAINING PROTEIN"/>
    <property type="match status" value="1"/>
</dbReference>
<dbReference type="Gene3D" id="2.20.25.10">
    <property type="match status" value="1"/>
</dbReference>
<dbReference type="PROSITE" id="PS51133">
    <property type="entry name" value="ZF_TFIIS_2"/>
    <property type="match status" value="1"/>
</dbReference>
<dbReference type="InterPro" id="IPR003618">
    <property type="entry name" value="TFIIS_cen_dom"/>
</dbReference>
<evidence type="ECO:0000259" key="6">
    <source>
        <dbReference type="PROSITE" id="PS51133"/>
    </source>
</evidence>
<dbReference type="AlphaFoldDB" id="A0AAD4RC95"/>
<dbReference type="PANTHER" id="PTHR11477:SF0">
    <property type="entry name" value="IP08861P-RELATED"/>
    <property type="match status" value="1"/>
</dbReference>
<dbReference type="SMART" id="SM00510">
    <property type="entry name" value="TFS2M"/>
    <property type="match status" value="1"/>
</dbReference>
<keyword evidence="2 5" id="KW-0863">Zinc-finger</keyword>